<comment type="caution">
    <text evidence="1">The sequence shown here is derived from an EMBL/GenBank/DDBJ whole genome shotgun (WGS) entry which is preliminary data.</text>
</comment>
<accession>A0A8S9IXL1</accession>
<reference evidence="1" key="1">
    <citation type="submission" date="2019-12" db="EMBL/GenBank/DDBJ databases">
        <title>Genome sequencing and annotation of Brassica cretica.</title>
        <authorList>
            <person name="Studholme D.J."/>
            <person name="Sarris P.F."/>
        </authorList>
    </citation>
    <scope>NUCLEOTIDE SEQUENCE</scope>
    <source>
        <strain evidence="1">PFS-102/07</strain>
        <tissue evidence="1">Leaf</tissue>
    </source>
</reference>
<sequence length="126" mass="14646">MMFVLSTLSLKMDPLKVGKDDEDDESFIEDDVRVVDFVFKDGSFENLSHAKIGRNRVDEDFVQNINNLLRAIFVQKRICEDSSYKQIHAKIVQNMLLKIRGRVFLGKRFGVKDHDQDSRTNLLQPD</sequence>
<name>A0A8S9IXL1_BRACR</name>
<dbReference type="EMBL" id="QGKY02001015">
    <property type="protein sequence ID" value="KAF2574438.1"/>
    <property type="molecule type" value="Genomic_DNA"/>
</dbReference>
<evidence type="ECO:0000313" key="1">
    <source>
        <dbReference type="EMBL" id="KAF2574438.1"/>
    </source>
</evidence>
<gene>
    <name evidence="1" type="ORF">F2Q70_00004413</name>
</gene>
<proteinExistence type="predicted"/>
<organism evidence="1">
    <name type="scientific">Brassica cretica</name>
    <name type="common">Mustard</name>
    <dbReference type="NCBI Taxonomy" id="69181"/>
    <lineage>
        <taxon>Eukaryota</taxon>
        <taxon>Viridiplantae</taxon>
        <taxon>Streptophyta</taxon>
        <taxon>Embryophyta</taxon>
        <taxon>Tracheophyta</taxon>
        <taxon>Spermatophyta</taxon>
        <taxon>Magnoliopsida</taxon>
        <taxon>eudicotyledons</taxon>
        <taxon>Gunneridae</taxon>
        <taxon>Pentapetalae</taxon>
        <taxon>rosids</taxon>
        <taxon>malvids</taxon>
        <taxon>Brassicales</taxon>
        <taxon>Brassicaceae</taxon>
        <taxon>Brassiceae</taxon>
        <taxon>Brassica</taxon>
    </lineage>
</organism>
<protein>
    <submittedName>
        <fullName evidence="1">Uncharacterized protein</fullName>
    </submittedName>
</protein>
<dbReference type="AlphaFoldDB" id="A0A8S9IXL1"/>